<reference evidence="2" key="1">
    <citation type="submission" date="2025-08" db="UniProtKB">
        <authorList>
            <consortium name="Ensembl"/>
        </authorList>
    </citation>
    <scope>IDENTIFICATION</scope>
</reference>
<dbReference type="GO" id="GO:0045271">
    <property type="term" value="C:respiratory chain complex I"/>
    <property type="evidence" value="ECO:0007669"/>
    <property type="project" value="InterPro"/>
</dbReference>
<name>A0A8D2LE32_VARKO</name>
<protein>
    <recommendedName>
        <fullName evidence="4">NADH dehydrogenase [ubiquinone] flavoprotein 3, mitochondrial</fullName>
    </recommendedName>
</protein>
<evidence type="ECO:0000313" key="3">
    <source>
        <dbReference type="Proteomes" id="UP000694545"/>
    </source>
</evidence>
<dbReference type="PANTHER" id="PTHR17117">
    <property type="entry name" value="NADH-UBIQUINONE OXIDOREDUCTASE"/>
    <property type="match status" value="1"/>
</dbReference>
<dbReference type="Proteomes" id="UP000694545">
    <property type="component" value="Unplaced"/>
</dbReference>
<organism evidence="2 3">
    <name type="scientific">Varanus komodoensis</name>
    <name type="common">Komodo dragon</name>
    <dbReference type="NCBI Taxonomy" id="61221"/>
    <lineage>
        <taxon>Eukaryota</taxon>
        <taxon>Metazoa</taxon>
        <taxon>Chordata</taxon>
        <taxon>Craniata</taxon>
        <taxon>Vertebrata</taxon>
        <taxon>Euteleostomi</taxon>
        <taxon>Lepidosauria</taxon>
        <taxon>Squamata</taxon>
        <taxon>Bifurcata</taxon>
        <taxon>Unidentata</taxon>
        <taxon>Episquamata</taxon>
        <taxon>Toxicofera</taxon>
        <taxon>Anguimorpha</taxon>
        <taxon>Paleoanguimorpha</taxon>
        <taxon>Varanoidea</taxon>
        <taxon>Varanidae</taxon>
        <taxon>Varanus</taxon>
    </lineage>
</organism>
<accession>A0A8D2LE32</accession>
<evidence type="ECO:0008006" key="4">
    <source>
        <dbReference type="Google" id="ProtNLM"/>
    </source>
</evidence>
<keyword evidence="3" id="KW-1185">Reference proteome</keyword>
<dbReference type="GO" id="GO:0042775">
    <property type="term" value="P:mitochondrial ATP synthesis coupled electron transport"/>
    <property type="evidence" value="ECO:0007669"/>
    <property type="project" value="TreeGrafter"/>
</dbReference>
<dbReference type="Pfam" id="PF15880">
    <property type="entry name" value="NDUFV3"/>
    <property type="match status" value="1"/>
</dbReference>
<dbReference type="Ensembl" id="ENSVKKT00000021250.1">
    <property type="protein sequence ID" value="ENSVKKP00000020735.1"/>
    <property type="gene ID" value="ENSVKKG00000013935.1"/>
</dbReference>
<dbReference type="OMA" id="CLQVEIW"/>
<feature type="region of interest" description="Disordered" evidence="1">
    <location>
        <begin position="30"/>
        <end position="54"/>
    </location>
</feature>
<dbReference type="InterPro" id="IPR026193">
    <property type="entry name" value="NDUFV3"/>
</dbReference>
<evidence type="ECO:0000313" key="2">
    <source>
        <dbReference type="Ensembl" id="ENSVKKP00000020735.1"/>
    </source>
</evidence>
<dbReference type="PANTHER" id="PTHR17117:SF3">
    <property type="entry name" value="NADH DEHYDROGENASE [UBIQUINONE] FLAVOPROTEIN 3, MITOCHONDRIAL"/>
    <property type="match status" value="1"/>
</dbReference>
<dbReference type="GO" id="GO:0005739">
    <property type="term" value="C:mitochondrion"/>
    <property type="evidence" value="ECO:0007669"/>
    <property type="project" value="InterPro"/>
</dbReference>
<proteinExistence type="predicted"/>
<sequence length="101" mass="11180">MAASLLIGSSRVSALKNLPLQAWRLRSLPSVSLGTKPGNTKKGSKQKAKPSTETAQETFDIATYKNLQHHEYTPYTFVDYDVLLSKLRLPQPSSGKLSPRH</sequence>
<dbReference type="AlphaFoldDB" id="A0A8D2LE32"/>
<evidence type="ECO:0000256" key="1">
    <source>
        <dbReference type="SAM" id="MobiDB-lite"/>
    </source>
</evidence>
<reference evidence="2" key="2">
    <citation type="submission" date="2025-09" db="UniProtKB">
        <authorList>
            <consortium name="Ensembl"/>
        </authorList>
    </citation>
    <scope>IDENTIFICATION</scope>
</reference>